<evidence type="ECO:0000256" key="5">
    <source>
        <dbReference type="ARBA" id="ARBA00023136"/>
    </source>
</evidence>
<keyword evidence="4 8" id="KW-0175">Coiled coil</keyword>
<name>A0A1W5ZU50_9BACI</name>
<dbReference type="GO" id="GO:0005940">
    <property type="term" value="C:septin ring"/>
    <property type="evidence" value="ECO:0007669"/>
    <property type="project" value="InterPro"/>
</dbReference>
<keyword evidence="8" id="KW-1003">Cell membrane</keyword>
<evidence type="ECO:0000256" key="6">
    <source>
        <dbReference type="ARBA" id="ARBA00023210"/>
    </source>
</evidence>
<dbReference type="AlphaFoldDB" id="A0A1W5ZU50"/>
<evidence type="ECO:0000256" key="7">
    <source>
        <dbReference type="ARBA" id="ARBA00023306"/>
    </source>
</evidence>
<comment type="similarity">
    <text evidence="8">Belongs to the EzrA family.</text>
</comment>
<feature type="coiled-coil region" evidence="8">
    <location>
        <begin position="376"/>
        <end position="424"/>
    </location>
</feature>
<feature type="coiled-coil region" evidence="8">
    <location>
        <begin position="105"/>
        <end position="185"/>
    </location>
</feature>
<keyword evidence="5 8" id="KW-0472">Membrane</keyword>
<reference evidence="9 10" key="1">
    <citation type="submission" date="2017-04" db="EMBL/GenBank/DDBJ databases">
        <title>The whole genome sequencing and assembly of Halobacillus mangrovi strain.</title>
        <authorList>
            <person name="Lee S.-J."/>
            <person name="Park M.-K."/>
            <person name="Kim J.-Y."/>
            <person name="Lee Y.-J."/>
            <person name="Yi H."/>
            <person name="Bahn Y.-S."/>
            <person name="Kim J.F."/>
            <person name="Lee D.-W."/>
        </authorList>
    </citation>
    <scope>NUCLEOTIDE SEQUENCE [LARGE SCALE GENOMIC DNA]</scope>
    <source>
        <strain evidence="9 10">KTB 131</strain>
    </source>
</reference>
<keyword evidence="7 8" id="KW-0131">Cell cycle</keyword>
<keyword evidence="1 8" id="KW-0132">Cell division</keyword>
<dbReference type="GO" id="GO:0005886">
    <property type="term" value="C:plasma membrane"/>
    <property type="evidence" value="ECO:0007669"/>
    <property type="project" value="UniProtKB-SubCell"/>
</dbReference>
<evidence type="ECO:0000256" key="1">
    <source>
        <dbReference type="ARBA" id="ARBA00022618"/>
    </source>
</evidence>
<dbReference type="GO" id="GO:0000921">
    <property type="term" value="P:septin ring assembly"/>
    <property type="evidence" value="ECO:0007669"/>
    <property type="project" value="InterPro"/>
</dbReference>
<feature type="topological domain" description="Extracellular" evidence="8">
    <location>
        <begin position="1"/>
        <end position="2"/>
    </location>
</feature>
<protein>
    <recommendedName>
        <fullName evidence="8">Septation ring formation regulator EzrA</fullName>
    </recommendedName>
</protein>
<evidence type="ECO:0000256" key="3">
    <source>
        <dbReference type="ARBA" id="ARBA00022989"/>
    </source>
</evidence>
<dbReference type="EMBL" id="CP020772">
    <property type="protein sequence ID" value="ARI76791.1"/>
    <property type="molecule type" value="Genomic_DNA"/>
</dbReference>
<organism evidence="9 10">
    <name type="scientific">Halobacillus mangrovi</name>
    <dbReference type="NCBI Taxonomy" id="402384"/>
    <lineage>
        <taxon>Bacteria</taxon>
        <taxon>Bacillati</taxon>
        <taxon>Bacillota</taxon>
        <taxon>Bacilli</taxon>
        <taxon>Bacillales</taxon>
        <taxon>Bacillaceae</taxon>
        <taxon>Halobacillus</taxon>
    </lineage>
</organism>
<dbReference type="OrthoDB" id="1654473at2"/>
<evidence type="ECO:0000256" key="2">
    <source>
        <dbReference type="ARBA" id="ARBA00022692"/>
    </source>
</evidence>
<accession>A0A1W5ZU50</accession>
<dbReference type="Proteomes" id="UP000192527">
    <property type="component" value="Chromosome"/>
</dbReference>
<evidence type="ECO:0000313" key="10">
    <source>
        <dbReference type="Proteomes" id="UP000192527"/>
    </source>
</evidence>
<dbReference type="KEGG" id="hmn:HM131_08025"/>
<dbReference type="STRING" id="402384.HM131_08025"/>
<keyword evidence="3 8" id="KW-1133">Transmembrane helix</keyword>
<comment type="function">
    <text evidence="8">Negative regulator of FtsZ ring formation; modulates the frequency and position of FtsZ ring formation. Inhibits FtsZ ring formation at polar sites. Interacts either with FtsZ or with one of its binding partners to promote depolymerization.</text>
</comment>
<evidence type="ECO:0000313" key="9">
    <source>
        <dbReference type="EMBL" id="ARI76791.1"/>
    </source>
</evidence>
<keyword evidence="6 8" id="KW-0717">Septation</keyword>
<dbReference type="RefSeq" id="WP_085029268.1">
    <property type="nucleotide sequence ID" value="NZ_CP020772.1"/>
</dbReference>
<proteinExistence type="inferred from homology"/>
<comment type="subcellular location">
    <subcellularLocation>
        <location evidence="8">Cell membrane</location>
        <topology evidence="8">Single-pass membrane protein</topology>
    </subcellularLocation>
    <text evidence="8">Colocalized with FtsZ to the nascent septal site.</text>
</comment>
<gene>
    <name evidence="8" type="primary">ezrA</name>
    <name evidence="9" type="ORF">HM131_08025</name>
</gene>
<keyword evidence="10" id="KW-1185">Reference proteome</keyword>
<dbReference type="HAMAP" id="MF_00728">
    <property type="entry name" value="EzrA"/>
    <property type="match status" value="1"/>
</dbReference>
<feature type="topological domain" description="Cytoplasmic" evidence="8">
    <location>
        <begin position="22"/>
        <end position="563"/>
    </location>
</feature>
<evidence type="ECO:0000256" key="8">
    <source>
        <dbReference type="HAMAP-Rule" id="MF_00728"/>
    </source>
</evidence>
<dbReference type="Pfam" id="PF06160">
    <property type="entry name" value="EzrA"/>
    <property type="match status" value="1"/>
</dbReference>
<sequence>MKYVIGAILLLIVLFIVGLIWRKKVYDEVDRLESWKMDIMNRRVTEELSKVKSLNLSGETQERFEKWRSRWDRILTKELPALEENLFDAEEAADKYKWRHVKKVLAETENKLMSIEDDIQKMLEELENLLDSEKNSRTEIESLEPELKELSKALIHNRYQFGKAIAVFENRVEGLEGRLQEYEQLTAQGDYIEANSLVQSIREDLLLLQEEISHFPDRYRKANSELPDLLNELKNGLAEMESDGYRISHLDYHPEIEKYEGLLQESVNKLEKGDQTDVEELIVEIETRIQEMYQVLENEAVAHNFVEKQYEPIQAQLDRLTQVITATERELEETQTAYQLDDEDVEAYRGIKSWYTQVRNKVSSVDHKRQDGKTAYTEIRDQLRHLQQQLNELQEKHEEFNRRIQTLRKEETDAKTKLSNMEQLLLETHRRLKRSNIPGIPTSIYEDMKAASEQMDEAFLSLEKQPLDMLEVQTKLQEAEELTENLHKHAEKIMQKASYAERLIQYGNRYKSKYPILAAKLLEAESEFRSYRYEEALELASEAVKEVDPDALSRIEEKEQVLV</sequence>
<dbReference type="InterPro" id="IPR010379">
    <property type="entry name" value="EzrA"/>
</dbReference>
<dbReference type="NCBIfam" id="NF003413">
    <property type="entry name" value="PRK04778.1-7"/>
    <property type="match status" value="1"/>
</dbReference>
<keyword evidence="2 8" id="KW-0812">Transmembrane</keyword>
<evidence type="ECO:0000256" key="4">
    <source>
        <dbReference type="ARBA" id="ARBA00023054"/>
    </source>
</evidence>
<dbReference type="GO" id="GO:0000917">
    <property type="term" value="P:division septum assembly"/>
    <property type="evidence" value="ECO:0007669"/>
    <property type="project" value="UniProtKB-KW"/>
</dbReference>